<dbReference type="RefSeq" id="WP_381481760.1">
    <property type="nucleotide sequence ID" value="NZ_JBHTLT010000119.1"/>
</dbReference>
<feature type="compositionally biased region" description="Polar residues" evidence="1">
    <location>
        <begin position="8"/>
        <end position="18"/>
    </location>
</feature>
<organism evidence="2 3">
    <name type="scientific">Sporosarcina contaminans</name>
    <dbReference type="NCBI Taxonomy" id="633403"/>
    <lineage>
        <taxon>Bacteria</taxon>
        <taxon>Bacillati</taxon>
        <taxon>Bacillota</taxon>
        <taxon>Bacilli</taxon>
        <taxon>Bacillales</taxon>
        <taxon>Caryophanaceae</taxon>
        <taxon>Sporosarcina</taxon>
    </lineage>
</organism>
<proteinExistence type="predicted"/>
<evidence type="ECO:0000313" key="3">
    <source>
        <dbReference type="Proteomes" id="UP001597231"/>
    </source>
</evidence>
<gene>
    <name evidence="2" type="ORF">ACFQ38_14365</name>
</gene>
<reference evidence="3" key="1">
    <citation type="journal article" date="2019" name="Int. J. Syst. Evol. Microbiol.">
        <title>The Global Catalogue of Microorganisms (GCM) 10K type strain sequencing project: providing services to taxonomists for standard genome sequencing and annotation.</title>
        <authorList>
            <consortium name="The Broad Institute Genomics Platform"/>
            <consortium name="The Broad Institute Genome Sequencing Center for Infectious Disease"/>
            <person name="Wu L."/>
            <person name="Ma J."/>
        </authorList>
    </citation>
    <scope>NUCLEOTIDE SEQUENCE [LARGE SCALE GENOMIC DNA]</scope>
    <source>
        <strain evidence="3">CCUG 53915</strain>
    </source>
</reference>
<keyword evidence="3" id="KW-1185">Reference proteome</keyword>
<name>A0ABW3U0X5_9BACL</name>
<accession>A0ABW3U0X5</accession>
<dbReference type="EMBL" id="JBHTLT010000119">
    <property type="protein sequence ID" value="MFD1206279.1"/>
    <property type="molecule type" value="Genomic_DNA"/>
</dbReference>
<feature type="region of interest" description="Disordered" evidence="1">
    <location>
        <begin position="1"/>
        <end position="22"/>
    </location>
</feature>
<dbReference type="Proteomes" id="UP001597231">
    <property type="component" value="Unassembled WGS sequence"/>
</dbReference>
<evidence type="ECO:0000313" key="2">
    <source>
        <dbReference type="EMBL" id="MFD1206279.1"/>
    </source>
</evidence>
<evidence type="ECO:0000256" key="1">
    <source>
        <dbReference type="SAM" id="MobiDB-lite"/>
    </source>
</evidence>
<sequence length="76" mass="8625">MFLKVRAQGTSSRSNPHTYTDEDDMLSIHDIHSQFPEDMQVGIGAVRDDVAVREESIVLFGFCEPRETRDAETLLL</sequence>
<protein>
    <submittedName>
        <fullName evidence="2">Uncharacterized protein</fullName>
    </submittedName>
</protein>
<comment type="caution">
    <text evidence="2">The sequence shown here is derived from an EMBL/GenBank/DDBJ whole genome shotgun (WGS) entry which is preliminary data.</text>
</comment>